<organism evidence="2 3">
    <name type="scientific">Heterorhabditis bacteriophora</name>
    <name type="common">Entomopathogenic nematode worm</name>
    <dbReference type="NCBI Taxonomy" id="37862"/>
    <lineage>
        <taxon>Eukaryota</taxon>
        <taxon>Metazoa</taxon>
        <taxon>Ecdysozoa</taxon>
        <taxon>Nematoda</taxon>
        <taxon>Chromadorea</taxon>
        <taxon>Rhabditida</taxon>
        <taxon>Rhabditina</taxon>
        <taxon>Rhabditomorpha</taxon>
        <taxon>Strongyloidea</taxon>
        <taxon>Heterorhabditidae</taxon>
        <taxon>Heterorhabditis</taxon>
    </lineage>
</organism>
<dbReference type="WBParaSite" id="Hba_04374">
    <property type="protein sequence ID" value="Hba_04374"/>
    <property type="gene ID" value="Hba_04374"/>
</dbReference>
<keyword evidence="2" id="KW-1185">Reference proteome</keyword>
<keyword evidence="1" id="KW-0472">Membrane</keyword>
<sequence length="110" mass="13040">MKEKHFELYISSVLEQMEKGPVSLNLVARIKAHPLYDTRPMVKELLESIIGLYLYYFFHCIVIINCRFLIFVLTSVVGILVKMYSMLLILLRKDLKFSEILLARYYVLYL</sequence>
<evidence type="ECO:0000256" key="1">
    <source>
        <dbReference type="SAM" id="Phobius"/>
    </source>
</evidence>
<proteinExistence type="predicted"/>
<evidence type="ECO:0000313" key="3">
    <source>
        <dbReference type="WBParaSite" id="Hba_04374"/>
    </source>
</evidence>
<keyword evidence="1" id="KW-0812">Transmembrane</keyword>
<dbReference type="Proteomes" id="UP000095283">
    <property type="component" value="Unplaced"/>
</dbReference>
<name>A0A1I7WHA4_HETBA</name>
<feature type="transmembrane region" description="Helical" evidence="1">
    <location>
        <begin position="45"/>
        <end position="64"/>
    </location>
</feature>
<keyword evidence="1" id="KW-1133">Transmembrane helix</keyword>
<dbReference type="AlphaFoldDB" id="A0A1I7WHA4"/>
<reference evidence="3" key="1">
    <citation type="submission" date="2016-11" db="UniProtKB">
        <authorList>
            <consortium name="WormBaseParasite"/>
        </authorList>
    </citation>
    <scope>IDENTIFICATION</scope>
</reference>
<evidence type="ECO:0000313" key="2">
    <source>
        <dbReference type="Proteomes" id="UP000095283"/>
    </source>
</evidence>
<accession>A0A1I7WHA4</accession>
<feature type="transmembrane region" description="Helical" evidence="1">
    <location>
        <begin position="70"/>
        <end position="91"/>
    </location>
</feature>
<protein>
    <submittedName>
        <fullName evidence="3">Uncharacterized protein</fullName>
    </submittedName>
</protein>